<dbReference type="Proteomes" id="UP000027265">
    <property type="component" value="Unassembled WGS sequence"/>
</dbReference>
<proteinExistence type="predicted"/>
<reference evidence="3" key="1">
    <citation type="journal article" date="2014" name="Proc. Natl. Acad. Sci. U.S.A.">
        <title>Extensive sampling of basidiomycete genomes demonstrates inadequacy of the white-rot/brown-rot paradigm for wood decay fungi.</title>
        <authorList>
            <person name="Riley R."/>
            <person name="Salamov A.A."/>
            <person name="Brown D.W."/>
            <person name="Nagy L.G."/>
            <person name="Floudas D."/>
            <person name="Held B.W."/>
            <person name="Levasseur A."/>
            <person name="Lombard V."/>
            <person name="Morin E."/>
            <person name="Otillar R."/>
            <person name="Lindquist E.A."/>
            <person name="Sun H."/>
            <person name="LaButti K.M."/>
            <person name="Schmutz J."/>
            <person name="Jabbour D."/>
            <person name="Luo H."/>
            <person name="Baker S.E."/>
            <person name="Pisabarro A.G."/>
            <person name="Walton J.D."/>
            <person name="Blanchette R.A."/>
            <person name="Henrissat B."/>
            <person name="Martin F."/>
            <person name="Cullen D."/>
            <person name="Hibbett D.S."/>
            <person name="Grigoriev I.V."/>
        </authorList>
    </citation>
    <scope>NUCLEOTIDE SEQUENCE [LARGE SCALE GENOMIC DNA]</scope>
    <source>
        <strain evidence="3">MUCL 33604</strain>
    </source>
</reference>
<feature type="compositionally biased region" description="Low complexity" evidence="1">
    <location>
        <begin position="249"/>
        <end position="262"/>
    </location>
</feature>
<feature type="compositionally biased region" description="Basic and acidic residues" evidence="1">
    <location>
        <begin position="169"/>
        <end position="180"/>
    </location>
</feature>
<feature type="region of interest" description="Disordered" evidence="1">
    <location>
        <begin position="100"/>
        <end position="262"/>
    </location>
</feature>
<sequence length="262" mass="28424">MSPLASPTYAFQDNPPMQPYPHPATEARSLLTASWRVLEQTPPPSLREILGAYSARGDGDRDMLLAILTAKTAEDQRLAAVTNLQRTMLESYRSSPPQQYAADAYHYPPPGALASPPLHDHMSPRMNGESYSAPHRHSSNSSLPPLRDTQPSAGPSRKRSRTSRSPRSPYERDLPEHSSHELPLSPYSSARSDSAERSPRSRGAMAIGSLLSSGTKEPIRESELAEEGQGQPSEGPRKRGSSFGHRTNQSQPVAASAPAVSV</sequence>
<evidence type="ECO:0000256" key="1">
    <source>
        <dbReference type="SAM" id="MobiDB-lite"/>
    </source>
</evidence>
<evidence type="ECO:0000313" key="3">
    <source>
        <dbReference type="Proteomes" id="UP000027265"/>
    </source>
</evidence>
<protein>
    <submittedName>
        <fullName evidence="2">Uncharacterized protein</fullName>
    </submittedName>
</protein>
<dbReference type="AlphaFoldDB" id="A0A067PWQ3"/>
<feature type="compositionally biased region" description="Polar residues" evidence="1">
    <location>
        <begin position="139"/>
        <end position="153"/>
    </location>
</feature>
<feature type="region of interest" description="Disordered" evidence="1">
    <location>
        <begin position="1"/>
        <end position="24"/>
    </location>
</feature>
<accession>A0A067PWQ3</accession>
<gene>
    <name evidence="2" type="ORF">JAAARDRAFT_37870</name>
</gene>
<name>A0A067PWQ3_9AGAM</name>
<dbReference type="OrthoDB" id="2537258at2759"/>
<dbReference type="EMBL" id="KL197727">
    <property type="protein sequence ID" value="KDQ54771.1"/>
    <property type="molecule type" value="Genomic_DNA"/>
</dbReference>
<evidence type="ECO:0000313" key="2">
    <source>
        <dbReference type="EMBL" id="KDQ54771.1"/>
    </source>
</evidence>
<dbReference type="HOGENOM" id="CLU_090743_0_0_1"/>
<dbReference type="InParanoid" id="A0A067PWQ3"/>
<keyword evidence="3" id="KW-1185">Reference proteome</keyword>
<organism evidence="2 3">
    <name type="scientific">Jaapia argillacea MUCL 33604</name>
    <dbReference type="NCBI Taxonomy" id="933084"/>
    <lineage>
        <taxon>Eukaryota</taxon>
        <taxon>Fungi</taxon>
        <taxon>Dikarya</taxon>
        <taxon>Basidiomycota</taxon>
        <taxon>Agaricomycotina</taxon>
        <taxon>Agaricomycetes</taxon>
        <taxon>Agaricomycetidae</taxon>
        <taxon>Jaapiales</taxon>
        <taxon>Jaapiaceae</taxon>
        <taxon>Jaapia</taxon>
    </lineage>
</organism>